<dbReference type="Proteomes" id="UP000053789">
    <property type="component" value="Unassembled WGS sequence"/>
</dbReference>
<feature type="compositionally biased region" description="Low complexity" evidence="1">
    <location>
        <begin position="733"/>
        <end position="744"/>
    </location>
</feature>
<evidence type="ECO:0000256" key="1">
    <source>
        <dbReference type="SAM" id="MobiDB-lite"/>
    </source>
</evidence>
<gene>
    <name evidence="2" type="ORF">Z519_09299</name>
</gene>
<dbReference type="HOGENOM" id="CLU_338585_0_0_1"/>
<reference evidence="2" key="1">
    <citation type="submission" date="2015-01" db="EMBL/GenBank/DDBJ databases">
        <title>The Genome Sequence of Cladophialophora bantiana CBS 173.52.</title>
        <authorList>
            <consortium name="The Broad Institute Genomics Platform"/>
            <person name="Cuomo C."/>
            <person name="de Hoog S."/>
            <person name="Gorbushina A."/>
            <person name="Stielow B."/>
            <person name="Teixiera M."/>
            <person name="Abouelleil A."/>
            <person name="Chapman S.B."/>
            <person name="Priest M."/>
            <person name="Young S.K."/>
            <person name="Wortman J."/>
            <person name="Nusbaum C."/>
            <person name="Birren B."/>
        </authorList>
    </citation>
    <scope>NUCLEOTIDE SEQUENCE [LARGE SCALE GENOMIC DNA]</scope>
    <source>
        <strain evidence="2">CBS 173.52</strain>
    </source>
</reference>
<feature type="compositionally biased region" description="Basic residues" evidence="1">
    <location>
        <begin position="821"/>
        <end position="840"/>
    </location>
</feature>
<evidence type="ECO:0000313" key="3">
    <source>
        <dbReference type="Proteomes" id="UP000053789"/>
    </source>
</evidence>
<dbReference type="GeneID" id="27702227"/>
<keyword evidence="3" id="KW-1185">Reference proteome</keyword>
<dbReference type="RefSeq" id="XP_016616539.1">
    <property type="nucleotide sequence ID" value="XM_016767023.1"/>
</dbReference>
<feature type="compositionally biased region" description="Low complexity" evidence="1">
    <location>
        <begin position="795"/>
        <end position="805"/>
    </location>
</feature>
<dbReference type="EMBL" id="KN846994">
    <property type="protein sequence ID" value="KIW89870.1"/>
    <property type="molecule type" value="Genomic_DNA"/>
</dbReference>
<dbReference type="VEuPathDB" id="FungiDB:Z519_09299"/>
<evidence type="ECO:0000313" key="2">
    <source>
        <dbReference type="EMBL" id="KIW89870.1"/>
    </source>
</evidence>
<protein>
    <submittedName>
        <fullName evidence="2">Uncharacterized protein</fullName>
    </submittedName>
</protein>
<dbReference type="OrthoDB" id="5417142at2759"/>
<dbReference type="AlphaFoldDB" id="A0A0D2HGD7"/>
<sequence>MSSQATTQDGEGYEDPSRLMSKEDVRGICEVVGLPKESVNNHEPMPEPLRLGAGRVRAFDKGRFYIKFWRLNLTDQIDQSIKTLRERGLRAKSHALSLYPTLLMHENIDAPTWAERFSKSDFDYYAEMARNKELVDRSTLAEYYKLMAYEYAMEAMNEYLEPREAERAKASGAGFRTNIQCFTEAAREQGGVLALWEHVAKLHHSDESFQKWWTRAAFARGHAEWLLKEPYKKYHGQSSKPQDPIEPWRLWPPRSPRQSTQDCVPNFLQGLWGPNDFYRTTYWLSHHTLTEAEYQLTGRMPLSSLFGAPDFVFLETSEMGWAQELFGLFSDFAVRSAFEKQTLFRQRYLRKGVYDTLPASASAYHKALAICADDVVYERAIELTLKVNLKADVDIKNSPAERDIENLRRDIQLITARRATMTRQESKLCGFQKAVSDIIHHYSDRICNSNTRASFMVVLALQLELRQLLSPWLLVKAFMSVGGKWKWGLSPPGQPVQAPQPSSGLETIPSFVEMGRIMFIDLKLETIRAQILRNETLQGDELQMALCFRRFLETGQEAQMPLMAMGLRRRRDITIVEYNETSAIKCAEGCTCSLSTQKDRKKMLAAKRKGNEPVITAERQKIHAWFTRVEGPLKATDLESPGSHAFLSANRGFPQRQGASLSSDSSAILSSASSISSISSSSLTPSSPRPAINQQLQPSYTFPHHQRALALRAARSSGALNLTDSTNLHQIHPPTASSSPQSPTRVRDPPVRTLQPPPLQATELRHSSILRSSPSVPIMQKSPMTANAPPPLPQSPQRQHPPRQSTLLEARSSNVEDGGTRRGKRRSIFGNLFRRRDRTG</sequence>
<proteinExistence type="predicted"/>
<organism evidence="2 3">
    <name type="scientific">Cladophialophora bantiana (strain ATCC 10958 / CBS 173.52 / CDC B-1940 / NIH 8579)</name>
    <name type="common">Xylohypha bantiana</name>
    <dbReference type="NCBI Taxonomy" id="1442370"/>
    <lineage>
        <taxon>Eukaryota</taxon>
        <taxon>Fungi</taxon>
        <taxon>Dikarya</taxon>
        <taxon>Ascomycota</taxon>
        <taxon>Pezizomycotina</taxon>
        <taxon>Eurotiomycetes</taxon>
        <taxon>Chaetothyriomycetidae</taxon>
        <taxon>Chaetothyriales</taxon>
        <taxon>Herpotrichiellaceae</taxon>
        <taxon>Cladophialophora</taxon>
    </lineage>
</organism>
<feature type="region of interest" description="Disordered" evidence="1">
    <location>
        <begin position="725"/>
        <end position="840"/>
    </location>
</feature>
<name>A0A0D2HGD7_CLAB1</name>
<accession>A0A0D2HGD7</accession>